<dbReference type="RefSeq" id="XP_067803583.1">
    <property type="nucleotide sequence ID" value="XM_067947019.1"/>
</dbReference>
<comment type="caution">
    <text evidence="8">The sequence shown here is derived from an EMBL/GenBank/DDBJ whole genome shotgun (WGS) entry which is preliminary data.</text>
</comment>
<keyword evidence="1" id="KW-0343">GTPase activation</keyword>
<dbReference type="PANTHER" id="PTHR45686">
    <property type="entry name" value="ADP-RIBOSYLATION FACTOR GTPASE ACTIVATING PROTEIN 3, ISOFORM H-RELATED"/>
    <property type="match status" value="1"/>
</dbReference>
<evidence type="ECO:0000256" key="4">
    <source>
        <dbReference type="ARBA" id="ARBA00022833"/>
    </source>
</evidence>
<dbReference type="CDD" id="cd08830">
    <property type="entry name" value="ArfGap_ArfGap1"/>
    <property type="match status" value="1"/>
</dbReference>
<dbReference type="AlphaFoldDB" id="A0AAD9PKV7"/>
<dbReference type="InterPro" id="IPR037278">
    <property type="entry name" value="ARFGAP/RecO"/>
</dbReference>
<feature type="domain" description="Arf-GAP" evidence="7">
    <location>
        <begin position="4"/>
        <end position="89"/>
    </location>
</feature>
<dbReference type="SUPFAM" id="SSF57863">
    <property type="entry name" value="ArfGap/RecO-like zinc finger"/>
    <property type="match status" value="1"/>
</dbReference>
<dbReference type="KEGG" id="bdw:94336288"/>
<dbReference type="GO" id="GO:0048205">
    <property type="term" value="P:COPI coating of Golgi vesicle"/>
    <property type="evidence" value="ECO:0007669"/>
    <property type="project" value="TreeGrafter"/>
</dbReference>
<dbReference type="GO" id="GO:0008270">
    <property type="term" value="F:zinc ion binding"/>
    <property type="evidence" value="ECO:0007669"/>
    <property type="project" value="UniProtKB-KW"/>
</dbReference>
<evidence type="ECO:0000256" key="3">
    <source>
        <dbReference type="ARBA" id="ARBA00022771"/>
    </source>
</evidence>
<evidence type="ECO:0000259" key="7">
    <source>
        <dbReference type="PROSITE" id="PS50115"/>
    </source>
</evidence>
<feature type="region of interest" description="Disordered" evidence="6">
    <location>
        <begin position="250"/>
        <end position="310"/>
    </location>
</feature>
<organism evidence="8 9">
    <name type="scientific">Babesia duncani</name>
    <dbReference type="NCBI Taxonomy" id="323732"/>
    <lineage>
        <taxon>Eukaryota</taxon>
        <taxon>Sar</taxon>
        <taxon>Alveolata</taxon>
        <taxon>Apicomplexa</taxon>
        <taxon>Aconoidasida</taxon>
        <taxon>Piroplasmida</taxon>
        <taxon>Babesiidae</taxon>
        <taxon>Babesia</taxon>
    </lineage>
</organism>
<dbReference type="InterPro" id="IPR001164">
    <property type="entry name" value="ArfGAP_dom"/>
</dbReference>
<dbReference type="EMBL" id="JALLKP010000002">
    <property type="protein sequence ID" value="KAK2196741.1"/>
    <property type="molecule type" value="Genomic_DNA"/>
</dbReference>
<dbReference type="InterPro" id="IPR038508">
    <property type="entry name" value="ArfGAP_dom_sf"/>
</dbReference>
<dbReference type="Gene3D" id="1.10.220.150">
    <property type="entry name" value="Arf GTPase activating protein"/>
    <property type="match status" value="1"/>
</dbReference>
<dbReference type="PANTHER" id="PTHR45686:SF4">
    <property type="entry name" value="ADP-RIBOSYLATION FACTOR GTPASE ACTIVATING PROTEIN 3, ISOFORM H"/>
    <property type="match status" value="1"/>
</dbReference>
<keyword evidence="9" id="KW-1185">Reference proteome</keyword>
<dbReference type="Pfam" id="PF01412">
    <property type="entry name" value="ArfGap"/>
    <property type="match status" value="1"/>
</dbReference>
<evidence type="ECO:0000313" key="8">
    <source>
        <dbReference type="EMBL" id="KAK2196741.1"/>
    </source>
</evidence>
<dbReference type="PRINTS" id="PR00405">
    <property type="entry name" value="REVINTRACTNG"/>
</dbReference>
<keyword evidence="2" id="KW-0479">Metal-binding</keyword>
<dbReference type="GO" id="GO:0000139">
    <property type="term" value="C:Golgi membrane"/>
    <property type="evidence" value="ECO:0007669"/>
    <property type="project" value="GOC"/>
</dbReference>
<protein>
    <submittedName>
        <fullName evidence="8">Bifunctional Arf GTPase activating protein/ArfGAP domain superfamily/ARFGAP-RecO-like zinc finger</fullName>
    </submittedName>
</protein>
<dbReference type="Proteomes" id="UP001214638">
    <property type="component" value="Unassembled WGS sequence"/>
</dbReference>
<gene>
    <name evidence="8" type="ORF">BdWA1_001990</name>
</gene>
<name>A0AAD9PKV7_9APIC</name>
<sequence length="310" mass="33693">MERENAMLELQELMRLEGNGVCFDCSAVNPTWASLSHGIFLCLACSGIHRSLGLQTSFVKSVTMDSWSPRQLMYMRNGGNKNLREFFDNFGIMELPVADRYKTEGAAHYRKQLRAIVDGMQPLPPLDPEIAKNCQAVHAEQAFSTPQQPSAGYSEPVLNKIGSTLDEFVKNAYVCVEKAVSDIQSSQVLDQAKGALQVGKSWIETRGKKLATNVQDPEWWENNHCKAKVGAKTVMSHVAVAANTAQNWFKNLTDPPVPRGSRSGSATQPGAAGQETQPAPPQSDAPGSNSFQGDSGPVGIKDGASLWKQA</sequence>
<keyword evidence="3 5" id="KW-0863">Zinc-finger</keyword>
<dbReference type="PROSITE" id="PS50115">
    <property type="entry name" value="ARFGAP"/>
    <property type="match status" value="1"/>
</dbReference>
<dbReference type="GeneID" id="94336288"/>
<keyword evidence="4" id="KW-0862">Zinc</keyword>
<evidence type="ECO:0000313" key="9">
    <source>
        <dbReference type="Proteomes" id="UP001214638"/>
    </source>
</evidence>
<evidence type="ECO:0000256" key="2">
    <source>
        <dbReference type="ARBA" id="ARBA00022723"/>
    </source>
</evidence>
<dbReference type="GO" id="GO:0005096">
    <property type="term" value="F:GTPase activator activity"/>
    <property type="evidence" value="ECO:0007669"/>
    <property type="project" value="UniProtKB-KW"/>
</dbReference>
<reference evidence="8" key="1">
    <citation type="journal article" date="2023" name="Nat. Microbiol.">
        <title>Babesia duncani multi-omics identifies virulence factors and drug targets.</title>
        <authorList>
            <person name="Singh P."/>
            <person name="Lonardi S."/>
            <person name="Liang Q."/>
            <person name="Vydyam P."/>
            <person name="Khabirova E."/>
            <person name="Fang T."/>
            <person name="Gihaz S."/>
            <person name="Thekkiniath J."/>
            <person name="Munshi M."/>
            <person name="Abel S."/>
            <person name="Ciampossin L."/>
            <person name="Batugedara G."/>
            <person name="Gupta M."/>
            <person name="Lu X.M."/>
            <person name="Lenz T."/>
            <person name="Chakravarty S."/>
            <person name="Cornillot E."/>
            <person name="Hu Y."/>
            <person name="Ma W."/>
            <person name="Gonzalez L.M."/>
            <person name="Sanchez S."/>
            <person name="Estrada K."/>
            <person name="Sanchez-Flores A."/>
            <person name="Montero E."/>
            <person name="Harb O.S."/>
            <person name="Le Roch K.G."/>
            <person name="Mamoun C.B."/>
        </authorList>
    </citation>
    <scope>NUCLEOTIDE SEQUENCE</scope>
    <source>
        <strain evidence="8">WA1</strain>
    </source>
</reference>
<evidence type="ECO:0000256" key="5">
    <source>
        <dbReference type="PROSITE-ProRule" id="PRU00288"/>
    </source>
</evidence>
<proteinExistence type="predicted"/>
<dbReference type="SMART" id="SM00105">
    <property type="entry name" value="ArfGap"/>
    <property type="match status" value="1"/>
</dbReference>
<accession>A0AAD9PKV7</accession>
<evidence type="ECO:0000256" key="6">
    <source>
        <dbReference type="SAM" id="MobiDB-lite"/>
    </source>
</evidence>
<evidence type="ECO:0000256" key="1">
    <source>
        <dbReference type="ARBA" id="ARBA00022468"/>
    </source>
</evidence>